<evidence type="ECO:0000256" key="4">
    <source>
        <dbReference type="SAM" id="MobiDB-lite"/>
    </source>
</evidence>
<evidence type="ECO:0000256" key="3">
    <source>
        <dbReference type="PROSITE-ProRule" id="PRU00023"/>
    </source>
</evidence>
<organism evidence="5 6">
    <name type="scientific">Handroanthus impetiginosus</name>
    <dbReference type="NCBI Taxonomy" id="429701"/>
    <lineage>
        <taxon>Eukaryota</taxon>
        <taxon>Viridiplantae</taxon>
        <taxon>Streptophyta</taxon>
        <taxon>Embryophyta</taxon>
        <taxon>Tracheophyta</taxon>
        <taxon>Spermatophyta</taxon>
        <taxon>Magnoliopsida</taxon>
        <taxon>eudicotyledons</taxon>
        <taxon>Gunneridae</taxon>
        <taxon>Pentapetalae</taxon>
        <taxon>asterids</taxon>
        <taxon>lamiids</taxon>
        <taxon>Lamiales</taxon>
        <taxon>Bignoniaceae</taxon>
        <taxon>Crescentiina</taxon>
        <taxon>Tabebuia alliance</taxon>
        <taxon>Handroanthus</taxon>
    </lineage>
</organism>
<gene>
    <name evidence="5" type="ORF">CDL12_09513</name>
</gene>
<dbReference type="SUPFAM" id="SSF48403">
    <property type="entry name" value="Ankyrin repeat"/>
    <property type="match status" value="1"/>
</dbReference>
<dbReference type="PROSITE" id="PS50088">
    <property type="entry name" value="ANK_REPEAT"/>
    <property type="match status" value="1"/>
</dbReference>
<keyword evidence="1" id="KW-0677">Repeat</keyword>
<dbReference type="PANTHER" id="PTHR24126">
    <property type="entry name" value="ANKYRIN REPEAT, PH AND SEC7 DOMAIN CONTAINING PROTEIN SECG-RELATED"/>
    <property type="match status" value="1"/>
</dbReference>
<dbReference type="AlphaFoldDB" id="A0A2G9HJV7"/>
<dbReference type="InterPro" id="IPR002110">
    <property type="entry name" value="Ankyrin_rpt"/>
</dbReference>
<name>A0A2G9HJV7_9LAMI</name>
<dbReference type="OrthoDB" id="5314041at2759"/>
<dbReference type="EMBL" id="NKXS01001605">
    <property type="protein sequence ID" value="PIN17809.1"/>
    <property type="molecule type" value="Genomic_DNA"/>
</dbReference>
<accession>A0A2G9HJV7</accession>
<dbReference type="Pfam" id="PF13637">
    <property type="entry name" value="Ank_4"/>
    <property type="match status" value="1"/>
</dbReference>
<keyword evidence="6" id="KW-1185">Reference proteome</keyword>
<keyword evidence="2 3" id="KW-0040">ANK repeat</keyword>
<evidence type="ECO:0000256" key="1">
    <source>
        <dbReference type="ARBA" id="ARBA00022737"/>
    </source>
</evidence>
<feature type="region of interest" description="Disordered" evidence="4">
    <location>
        <begin position="423"/>
        <end position="453"/>
    </location>
</feature>
<dbReference type="PROSITE" id="PS50297">
    <property type="entry name" value="ANK_REP_REGION"/>
    <property type="match status" value="1"/>
</dbReference>
<reference evidence="6" key="1">
    <citation type="journal article" date="2018" name="Gigascience">
        <title>Genome assembly of the Pink Ipe (Handroanthus impetiginosus, Bignoniaceae), a highly valued, ecologically keystone Neotropical timber forest tree.</title>
        <authorList>
            <person name="Silva-Junior O.B."/>
            <person name="Grattapaglia D."/>
            <person name="Novaes E."/>
            <person name="Collevatti R.G."/>
        </authorList>
    </citation>
    <scope>NUCLEOTIDE SEQUENCE [LARGE SCALE GENOMIC DNA]</scope>
    <source>
        <strain evidence="6">cv. UFG-1</strain>
    </source>
</reference>
<dbReference type="STRING" id="429701.A0A2G9HJV7"/>
<comment type="caution">
    <text evidence="5">The sequence shown here is derived from an EMBL/GenBank/DDBJ whole genome shotgun (WGS) entry which is preliminary data.</text>
</comment>
<dbReference type="Proteomes" id="UP000231279">
    <property type="component" value="Unassembled WGS sequence"/>
</dbReference>
<dbReference type="Gene3D" id="1.25.40.20">
    <property type="entry name" value="Ankyrin repeat-containing domain"/>
    <property type="match status" value="3"/>
</dbReference>
<dbReference type="InterPro" id="IPR036770">
    <property type="entry name" value="Ankyrin_rpt-contain_sf"/>
</dbReference>
<evidence type="ECO:0000313" key="6">
    <source>
        <dbReference type="Proteomes" id="UP000231279"/>
    </source>
</evidence>
<protein>
    <submittedName>
        <fullName evidence="5">26S proteasome regulatory complex, subunit PSMD10</fullName>
    </submittedName>
</protein>
<dbReference type="GO" id="GO:0000502">
    <property type="term" value="C:proteasome complex"/>
    <property type="evidence" value="ECO:0007669"/>
    <property type="project" value="UniProtKB-KW"/>
</dbReference>
<dbReference type="SMART" id="SM00248">
    <property type="entry name" value="ANK"/>
    <property type="match status" value="8"/>
</dbReference>
<keyword evidence="5" id="KW-0647">Proteasome</keyword>
<evidence type="ECO:0000313" key="5">
    <source>
        <dbReference type="EMBL" id="PIN17809.1"/>
    </source>
</evidence>
<dbReference type="PANTHER" id="PTHR24126:SF40">
    <property type="entry name" value="ANKYRIN REPEAT FAMILY PROTEIN"/>
    <property type="match status" value="1"/>
</dbReference>
<sequence>MPPPPYFPLRWETTADQWWYASPIDCAAANGHYDLVRELLRLDGNHLIKLSSLRRIRRLETLWDDKEQFHDVASNRSKVARNLLSEFELKKGKNCLIGVGYGGWLLYTAASAGDLSFVRELLERDPLLVFGEGEYGVTDIMYAAARSKNYEVFKVVLDFAASPRVEGHIGETPFAYKFEIMNRALHCAARGGNLKLLKELIGDCSGDVLAYRDVHGATILQSAAAHGQLEVVKDLTSDTKIINSTDSNGNLGLHLAAQRGHLSIVEALILASPSSIKAKNNAGETFLHSLITGFQAPGFRRSDLQIDLMKHLLSGKLFDIEEIINEKDNEGKTAFHLANMGNVHPDLLKLLLTIGCIKQRPNSGGIVNSPDESARRVIAIDRKTQRIVNGPGTLFRVSDMEIFSYTGIKRASDGRCRARLSSYSSEQSKHDPDRAVSVNCAAESSEQSKHDPDRAVSVNYAAERLKRLLHWPKMGKIILEKPKESVQSSSNEQAHQPIPLREKFSNPSFVHNNKRVLSLRRNPVQRPTAKKKRFTVPRQSCYCLRPNDICEHSVVSAGSLRSRELGILG</sequence>
<evidence type="ECO:0000256" key="2">
    <source>
        <dbReference type="ARBA" id="ARBA00023043"/>
    </source>
</evidence>
<proteinExistence type="predicted"/>
<feature type="repeat" description="ANK" evidence="3">
    <location>
        <begin position="248"/>
        <end position="281"/>
    </location>
</feature>